<name>A0A395J022_9HELO</name>
<dbReference type="Gene3D" id="3.40.50.12780">
    <property type="entry name" value="N-terminal domain of ligase-like"/>
    <property type="match status" value="1"/>
</dbReference>
<gene>
    <name evidence="5" type="ORF">DID88_003147</name>
</gene>
<organism evidence="5 6">
    <name type="scientific">Monilinia fructigena</name>
    <dbReference type="NCBI Taxonomy" id="38457"/>
    <lineage>
        <taxon>Eukaryota</taxon>
        <taxon>Fungi</taxon>
        <taxon>Dikarya</taxon>
        <taxon>Ascomycota</taxon>
        <taxon>Pezizomycotina</taxon>
        <taxon>Leotiomycetes</taxon>
        <taxon>Helotiales</taxon>
        <taxon>Sclerotiniaceae</taxon>
        <taxon>Monilinia</taxon>
    </lineage>
</organism>
<sequence length="667" mass="75195">MGAVPIPDLNHFVCTLGEAEIYNLTPISQYETINGFFDYQAKHNGDQIAIAIPKRKLKDHLDHENFLGFNRPDYVEDFDGKGPEKLSYGKPSRQGSKGRGHALSENTWPKDLNEKEVVVTDPGHESSEWSVHFYTFGDLLDHSLKLALNLDCVFRGSKDWSSQQLRQTLNLPDTVTHSKCIAYLHHTSGTSGLPKPVPYSHCAACGALPILNGRDTTTFTTTPLFTGGIADFFRTWTSSATICLAPDDGHPLTAEIIVEFFSQTQERYRLFRSGLPNPNPKSMYFSYVPIIAQMLSQTSKGVAFLRTMDIVGVGGATLPKDDGETLISKGINLVSRFGSAECSFVLSTHRRYSVDKEWEYFKVAQAVPYLKFEPLSDDSGRYELVIMKGWPQMAKTSRDDGSWATSDLFEPHPSIENAWKIVSRRDAQITLITGKKFDPIGIEEAMKRHPFIEDVFVFGNGKVYHGAIIIKSEEADSLDDEYVSDTIWPYIESLNKNGPTQAQIFKDMLTKYIIDFQNGYIPDDEENETQRMLSTVQEYSNTLRDETTEASSFYNFVEELDETIIIAGVTGTLGVNIISLLRSLHASRKVVRIVCLVRATNDEEARRRVEKALRYHDIHQGIVSTTTIIEYRAVKLEQMELGLSRDVLDDLRKYGTTIIHAAWEVNF</sequence>
<evidence type="ECO:0000256" key="2">
    <source>
        <dbReference type="SAM" id="MobiDB-lite"/>
    </source>
</evidence>
<proteinExistence type="inferred from homology"/>
<dbReference type="AlphaFoldDB" id="A0A395J022"/>
<dbReference type="OrthoDB" id="429813at2759"/>
<evidence type="ECO:0000259" key="3">
    <source>
        <dbReference type="Pfam" id="PF00501"/>
    </source>
</evidence>
<evidence type="ECO:0008006" key="7">
    <source>
        <dbReference type="Google" id="ProtNLM"/>
    </source>
</evidence>
<feature type="domain" description="AMP-dependent synthetase/ligase" evidence="3">
    <location>
        <begin position="171"/>
        <end position="370"/>
    </location>
</feature>
<dbReference type="GO" id="GO:0031956">
    <property type="term" value="F:medium-chain fatty acid-CoA ligase activity"/>
    <property type="evidence" value="ECO:0007669"/>
    <property type="project" value="TreeGrafter"/>
</dbReference>
<dbReference type="Pfam" id="PF07993">
    <property type="entry name" value="NAD_binding_4"/>
    <property type="match status" value="1"/>
</dbReference>
<dbReference type="InterPro" id="IPR042099">
    <property type="entry name" value="ANL_N_sf"/>
</dbReference>
<dbReference type="Proteomes" id="UP000249056">
    <property type="component" value="Unassembled WGS sequence"/>
</dbReference>
<evidence type="ECO:0000259" key="4">
    <source>
        <dbReference type="Pfam" id="PF07993"/>
    </source>
</evidence>
<dbReference type="Pfam" id="PF00501">
    <property type="entry name" value="AMP-binding"/>
    <property type="match status" value="1"/>
</dbReference>
<dbReference type="PANTHER" id="PTHR43201">
    <property type="entry name" value="ACYL-COA SYNTHETASE"/>
    <property type="match status" value="1"/>
</dbReference>
<dbReference type="InterPro" id="IPR013120">
    <property type="entry name" value="FAR_NAD-bd"/>
</dbReference>
<protein>
    <recommendedName>
        <fullName evidence="7">AMP-dependent synthetase/ligase domain-containing protein</fullName>
    </recommendedName>
</protein>
<evidence type="ECO:0000313" key="5">
    <source>
        <dbReference type="EMBL" id="RAL63959.1"/>
    </source>
</evidence>
<comment type="similarity">
    <text evidence="1">Belongs to the ATP-dependent AMP-binding enzyme family.</text>
</comment>
<dbReference type="InterPro" id="IPR000873">
    <property type="entry name" value="AMP-dep_synth/lig_dom"/>
</dbReference>
<feature type="region of interest" description="Disordered" evidence="2">
    <location>
        <begin position="80"/>
        <end position="107"/>
    </location>
</feature>
<keyword evidence="6" id="KW-1185">Reference proteome</keyword>
<dbReference type="GO" id="GO:0006631">
    <property type="term" value="P:fatty acid metabolic process"/>
    <property type="evidence" value="ECO:0007669"/>
    <property type="project" value="TreeGrafter"/>
</dbReference>
<dbReference type="EMBL" id="QKRW01000016">
    <property type="protein sequence ID" value="RAL63959.1"/>
    <property type="molecule type" value="Genomic_DNA"/>
</dbReference>
<comment type="caution">
    <text evidence="5">The sequence shown here is derived from an EMBL/GenBank/DDBJ whole genome shotgun (WGS) entry which is preliminary data.</text>
</comment>
<dbReference type="PANTHER" id="PTHR43201:SF8">
    <property type="entry name" value="ACYL-COA SYNTHETASE FAMILY MEMBER 3"/>
    <property type="match status" value="1"/>
</dbReference>
<reference evidence="5 6" key="1">
    <citation type="submission" date="2018-06" db="EMBL/GenBank/DDBJ databases">
        <title>Genome Sequence of the Brown Rot Fungal Pathogen Monilinia fructigena.</title>
        <authorList>
            <person name="Landi L."/>
            <person name="De Miccolis Angelini R.M."/>
            <person name="Pollastro S."/>
            <person name="Abate D."/>
            <person name="Faretra F."/>
            <person name="Romanazzi G."/>
        </authorList>
    </citation>
    <scope>NUCLEOTIDE SEQUENCE [LARGE SCALE GENOMIC DNA]</scope>
    <source>
        <strain evidence="5 6">Mfrg269</strain>
    </source>
</reference>
<evidence type="ECO:0000313" key="6">
    <source>
        <dbReference type="Proteomes" id="UP000249056"/>
    </source>
</evidence>
<feature type="domain" description="Thioester reductase (TE)" evidence="4">
    <location>
        <begin position="566"/>
        <end position="667"/>
    </location>
</feature>
<dbReference type="InterPro" id="IPR020845">
    <property type="entry name" value="AMP-binding_CS"/>
</dbReference>
<dbReference type="PROSITE" id="PS00455">
    <property type="entry name" value="AMP_BINDING"/>
    <property type="match status" value="1"/>
</dbReference>
<dbReference type="SUPFAM" id="SSF56801">
    <property type="entry name" value="Acetyl-CoA synthetase-like"/>
    <property type="match status" value="1"/>
</dbReference>
<dbReference type="Gene3D" id="3.40.50.720">
    <property type="entry name" value="NAD(P)-binding Rossmann-like Domain"/>
    <property type="match status" value="1"/>
</dbReference>
<accession>A0A395J022</accession>
<dbReference type="Pfam" id="PF23562">
    <property type="entry name" value="AMP-binding_C_3"/>
    <property type="match status" value="1"/>
</dbReference>
<evidence type="ECO:0000256" key="1">
    <source>
        <dbReference type="ARBA" id="ARBA00006432"/>
    </source>
</evidence>